<proteinExistence type="predicted"/>
<protein>
    <submittedName>
        <fullName evidence="1">Uncharacterized protein</fullName>
    </submittedName>
</protein>
<evidence type="ECO:0000313" key="1">
    <source>
        <dbReference type="EnsemblMetazoa" id="G27933.1:cds"/>
    </source>
</evidence>
<accession>A0A8W8LL19</accession>
<sequence>MEQSEGQAYLMCSSKADKHIVAYGSQEPLKVVCSVSNAVNADNCSVSDKYPQCFKGVGKLKSFQLEIQIDPGVKLLIQPMRRIPYSLRDKLANKLDELLDLPPVP</sequence>
<reference evidence="1" key="1">
    <citation type="submission" date="2022-08" db="UniProtKB">
        <authorList>
            <consortium name="EnsemblMetazoa"/>
        </authorList>
    </citation>
    <scope>IDENTIFICATION</scope>
    <source>
        <strain evidence="1">05x7-T-G4-1.051#20</strain>
    </source>
</reference>
<dbReference type="Proteomes" id="UP000005408">
    <property type="component" value="Unassembled WGS sequence"/>
</dbReference>
<organism evidence="1 2">
    <name type="scientific">Magallana gigas</name>
    <name type="common">Pacific oyster</name>
    <name type="synonym">Crassostrea gigas</name>
    <dbReference type="NCBI Taxonomy" id="29159"/>
    <lineage>
        <taxon>Eukaryota</taxon>
        <taxon>Metazoa</taxon>
        <taxon>Spiralia</taxon>
        <taxon>Lophotrochozoa</taxon>
        <taxon>Mollusca</taxon>
        <taxon>Bivalvia</taxon>
        <taxon>Autobranchia</taxon>
        <taxon>Pteriomorphia</taxon>
        <taxon>Ostreida</taxon>
        <taxon>Ostreoidea</taxon>
        <taxon>Ostreidae</taxon>
        <taxon>Magallana</taxon>
    </lineage>
</organism>
<dbReference type="EnsemblMetazoa" id="G27933.1">
    <property type="protein sequence ID" value="G27933.1:cds"/>
    <property type="gene ID" value="G27933"/>
</dbReference>
<name>A0A8W8LL19_MAGGI</name>
<dbReference type="AlphaFoldDB" id="A0A8W8LL19"/>
<evidence type="ECO:0000313" key="2">
    <source>
        <dbReference type="Proteomes" id="UP000005408"/>
    </source>
</evidence>
<keyword evidence="2" id="KW-1185">Reference proteome</keyword>